<gene>
    <name evidence="1" type="ORF">C8D87_11329</name>
</gene>
<comment type="caution">
    <text evidence="1">The sequence shown here is derived from an EMBL/GenBank/DDBJ whole genome shotgun (WGS) entry which is preliminary data.</text>
</comment>
<keyword evidence="2" id="KW-1185">Reference proteome</keyword>
<sequence length="734" mass="81096">MAFFRKGFCVSALTDDIPFGPFEGSPVRAYTTGGKNTRLHARRTCSSLRGSEAVELTVPLEAATVRRMCSACAEWGVWGRPATALGIFLDALMGTGLLYELDQYTPDDVDEDLEGRDVARAAELLSASGWPDDDELGEEYEDARKLRDDLLLPAWRSAAESLHAAHEVINRYSWLREWARSRMQVKAGYAEELRRLFASVLVPANLVDAAAVSLMSQPGSARSLDDLKVLGDVESVLRKLWCAWQREAATDWCGLEEHPLPVYRVLESVMGRKRKGRDEADRALTGLVDQWIGVARAARDDDGASDRWLIATVPGAGERNDRAERRRGFEGMLSRWEIGVVAVHATAIDWSSRVALLRVPELIARRLLDGGSLDCVEVDEPATTPVETLNAWIEQHIPEPDPGLLPGVLDDCRVAERKLVGPAAANALRATDAGEQPYLVYSVEDGVEVLTLDTVAARSASGWRGVIVASASDLPESLIEPWIDEIMSATDGDTDEDVGGPLGIQAGERRLVLLSRGDRRRIEHNLRILAVVRSASDLRTLDDGDDTRPVPHAVWQALLSPHQLDVTPFLPQDHEDRRRRAGLGLPLSVLASVQLYTTNLGTFYGKGHSPYCSHSRGRQFVAASHDLVTFADLLRLRGPDWCGVCGGYAVRRLNTAQLAYYRSAQDLLDISEQLDGWQRTRGYQPLDRDHVARLISKLDVLAERQPGERAPGFDSDSEGWRQAVREVKEKPDVC</sequence>
<reference evidence="1 2" key="1">
    <citation type="submission" date="2018-06" db="EMBL/GenBank/DDBJ databases">
        <title>Genomic Encyclopedia of Type Strains, Phase IV (KMG-IV): sequencing the most valuable type-strain genomes for metagenomic binning, comparative biology and taxonomic classification.</title>
        <authorList>
            <person name="Goeker M."/>
        </authorList>
    </citation>
    <scope>NUCLEOTIDE SEQUENCE [LARGE SCALE GENOMIC DNA]</scope>
    <source>
        <strain evidence="1 2">DSM 45479</strain>
    </source>
</reference>
<dbReference type="EMBL" id="QLTT01000013">
    <property type="protein sequence ID" value="RAS59729.1"/>
    <property type="molecule type" value="Genomic_DNA"/>
</dbReference>
<dbReference type="Proteomes" id="UP000248714">
    <property type="component" value="Unassembled WGS sequence"/>
</dbReference>
<evidence type="ECO:0000313" key="1">
    <source>
        <dbReference type="EMBL" id="RAS59729.1"/>
    </source>
</evidence>
<accession>A0ABX9DWD5</accession>
<evidence type="ECO:0000313" key="2">
    <source>
        <dbReference type="Proteomes" id="UP000248714"/>
    </source>
</evidence>
<proteinExistence type="predicted"/>
<organism evidence="1 2">
    <name type="scientific">Lentzea atacamensis</name>
    <dbReference type="NCBI Taxonomy" id="531938"/>
    <lineage>
        <taxon>Bacteria</taxon>
        <taxon>Bacillati</taxon>
        <taxon>Actinomycetota</taxon>
        <taxon>Actinomycetes</taxon>
        <taxon>Pseudonocardiales</taxon>
        <taxon>Pseudonocardiaceae</taxon>
        <taxon>Lentzea</taxon>
    </lineage>
</organism>
<protein>
    <submittedName>
        <fullName evidence="1">Uncharacterized protein</fullName>
    </submittedName>
</protein>
<name>A0ABX9DWD5_9PSEU</name>